<proteinExistence type="predicted"/>
<dbReference type="Proteomes" id="UP000007058">
    <property type="component" value="Chromosome"/>
</dbReference>
<reference evidence="1 2" key="1">
    <citation type="journal article" date="2005" name="DNA Res.">
        <title>Complete genome sequence of the facultative anaerobic magnetotactic bacterium Magnetospirillum sp. strain AMB-1.</title>
        <authorList>
            <person name="Matsunaga T."/>
            <person name="Okamura Y."/>
            <person name="Fukuda Y."/>
            <person name="Wahyudi A.T."/>
            <person name="Murase Y."/>
            <person name="Takeyama H."/>
        </authorList>
    </citation>
    <scope>NUCLEOTIDE SEQUENCE [LARGE SCALE GENOMIC DNA]</scope>
    <source>
        <strain evidence="2">ATCC 700264 / AMB-1</strain>
    </source>
</reference>
<keyword evidence="2" id="KW-1185">Reference proteome</keyword>
<dbReference type="HOGENOM" id="CLU_2465360_0_0_5"/>
<gene>
    <name evidence="1" type="ordered locus">amb4043</name>
</gene>
<accession>Q2VZX8</accession>
<organism evidence="1 2">
    <name type="scientific">Paramagnetospirillum magneticum (strain ATCC 700264 / AMB-1)</name>
    <name type="common">Magnetospirillum magneticum</name>
    <dbReference type="NCBI Taxonomy" id="342108"/>
    <lineage>
        <taxon>Bacteria</taxon>
        <taxon>Pseudomonadati</taxon>
        <taxon>Pseudomonadota</taxon>
        <taxon>Alphaproteobacteria</taxon>
        <taxon>Rhodospirillales</taxon>
        <taxon>Magnetospirillaceae</taxon>
        <taxon>Paramagnetospirillum</taxon>
    </lineage>
</organism>
<evidence type="ECO:0000313" key="1">
    <source>
        <dbReference type="EMBL" id="BAE52847.1"/>
    </source>
</evidence>
<protein>
    <submittedName>
        <fullName evidence="1">Uncharacterized protein</fullName>
    </submittedName>
</protein>
<dbReference type="EMBL" id="AP007255">
    <property type="protein sequence ID" value="BAE52847.1"/>
    <property type="molecule type" value="Genomic_DNA"/>
</dbReference>
<name>Q2VZX8_PARM1</name>
<dbReference type="AlphaFoldDB" id="Q2VZX8"/>
<sequence length="88" mass="9997">MTDFQAQEEYSQKWRHTMQYEITISGRSGAESEERARETVRLLVSAFKAADVSYNLDIWDTKQNTVTMAVHGIGNQLPKIIIPNQVPG</sequence>
<dbReference type="KEGG" id="mag:amb4043"/>
<evidence type="ECO:0000313" key="2">
    <source>
        <dbReference type="Proteomes" id="UP000007058"/>
    </source>
</evidence>